<gene>
    <name evidence="2" type="ORF">CYMTET_36500</name>
</gene>
<feature type="region of interest" description="Disordered" evidence="1">
    <location>
        <begin position="340"/>
        <end position="359"/>
    </location>
</feature>
<dbReference type="Proteomes" id="UP001190700">
    <property type="component" value="Unassembled WGS sequence"/>
</dbReference>
<proteinExistence type="predicted"/>
<evidence type="ECO:0000313" key="2">
    <source>
        <dbReference type="EMBL" id="KAK3254281.1"/>
    </source>
</evidence>
<keyword evidence="3" id="KW-1185">Reference proteome</keyword>
<sequence>GVRFLNDIPHPNFMQSIGICHCFPDFMPNLQQRSHRLWEILDDLYFRLHTPMIPAKERFDPPCLHPGDRAKDDLTMTDLVDDEVENVTPMERPSGPRFVRSTMVKSVRNPGQMPMPCGSREDVLFEYILDYTVFCSKVYRGPCLPKAPLPLIPASCRCCPPRLPPCPAGRALSPPRPHPCPAGEGAQCQRGHLRAQPGRALSASAAVAGAAAQMKALLAQEKKRSPMLMFRVKEVLFEHQLLSKEGCQQWCRNAHKMIKSLDRQAIKQELAQDGGLEHPCTPRSSDRNSKEAEARSLKNKRLWNIAAKAHVPQSTGSAVYTLTSKTFVKACDIIPSDRVDVTQPSEESGRRAKEHPSVLPEGFPKLPILVRLTVTRLRGDTGGQVMMQSQRAGSVGSVSGLGLDERLKVGPELCWDWRATDKEGAHSV</sequence>
<organism evidence="2 3">
    <name type="scientific">Cymbomonas tetramitiformis</name>
    <dbReference type="NCBI Taxonomy" id="36881"/>
    <lineage>
        <taxon>Eukaryota</taxon>
        <taxon>Viridiplantae</taxon>
        <taxon>Chlorophyta</taxon>
        <taxon>Pyramimonadophyceae</taxon>
        <taxon>Pyramimonadales</taxon>
        <taxon>Pyramimonadaceae</taxon>
        <taxon>Cymbomonas</taxon>
    </lineage>
</organism>
<feature type="compositionally biased region" description="Basic and acidic residues" evidence="1">
    <location>
        <begin position="284"/>
        <end position="296"/>
    </location>
</feature>
<name>A0AAE0CFT0_9CHLO</name>
<evidence type="ECO:0000313" key="3">
    <source>
        <dbReference type="Proteomes" id="UP001190700"/>
    </source>
</evidence>
<feature type="region of interest" description="Disordered" evidence="1">
    <location>
        <begin position="271"/>
        <end position="296"/>
    </location>
</feature>
<reference evidence="2 3" key="1">
    <citation type="journal article" date="2015" name="Genome Biol. Evol.">
        <title>Comparative Genomics of a Bacterivorous Green Alga Reveals Evolutionary Causalities and Consequences of Phago-Mixotrophic Mode of Nutrition.</title>
        <authorList>
            <person name="Burns J.A."/>
            <person name="Paasch A."/>
            <person name="Narechania A."/>
            <person name="Kim E."/>
        </authorList>
    </citation>
    <scope>NUCLEOTIDE SEQUENCE [LARGE SCALE GENOMIC DNA]</scope>
    <source>
        <strain evidence="2 3">PLY_AMNH</strain>
    </source>
</reference>
<feature type="compositionally biased region" description="Basic and acidic residues" evidence="1">
    <location>
        <begin position="347"/>
        <end position="356"/>
    </location>
</feature>
<dbReference type="EMBL" id="LGRX02023804">
    <property type="protein sequence ID" value="KAK3254281.1"/>
    <property type="molecule type" value="Genomic_DNA"/>
</dbReference>
<evidence type="ECO:0000256" key="1">
    <source>
        <dbReference type="SAM" id="MobiDB-lite"/>
    </source>
</evidence>
<accession>A0AAE0CFT0</accession>
<feature type="non-terminal residue" evidence="2">
    <location>
        <position position="1"/>
    </location>
</feature>
<protein>
    <submittedName>
        <fullName evidence="2">Uncharacterized protein</fullName>
    </submittedName>
</protein>
<comment type="caution">
    <text evidence="2">The sequence shown here is derived from an EMBL/GenBank/DDBJ whole genome shotgun (WGS) entry which is preliminary data.</text>
</comment>
<dbReference type="AlphaFoldDB" id="A0AAE0CFT0"/>